<evidence type="ECO:0000313" key="3">
    <source>
        <dbReference type="Proteomes" id="UP000538666"/>
    </source>
</evidence>
<evidence type="ECO:0000313" key="2">
    <source>
        <dbReference type="EMBL" id="MBB6143793.1"/>
    </source>
</evidence>
<gene>
    <name evidence="2" type="ORF">HNQ77_001742</name>
</gene>
<feature type="compositionally biased region" description="Basic and acidic residues" evidence="1">
    <location>
        <begin position="47"/>
        <end position="62"/>
    </location>
</feature>
<comment type="caution">
    <text evidence="2">The sequence shown here is derived from an EMBL/GenBank/DDBJ whole genome shotgun (WGS) entry which is preliminary data.</text>
</comment>
<name>A0A841JQX7_9BACT</name>
<organism evidence="2 3">
    <name type="scientific">Silvibacterium bohemicum</name>
    <dbReference type="NCBI Taxonomy" id="1577686"/>
    <lineage>
        <taxon>Bacteria</taxon>
        <taxon>Pseudomonadati</taxon>
        <taxon>Acidobacteriota</taxon>
        <taxon>Terriglobia</taxon>
        <taxon>Terriglobales</taxon>
        <taxon>Acidobacteriaceae</taxon>
        <taxon>Silvibacterium</taxon>
    </lineage>
</organism>
<feature type="region of interest" description="Disordered" evidence="1">
    <location>
        <begin position="47"/>
        <end position="90"/>
    </location>
</feature>
<feature type="compositionally biased region" description="Polar residues" evidence="1">
    <location>
        <begin position="1"/>
        <end position="18"/>
    </location>
</feature>
<reference evidence="2 3" key="1">
    <citation type="submission" date="2020-08" db="EMBL/GenBank/DDBJ databases">
        <title>Genomic Encyclopedia of Type Strains, Phase IV (KMG-IV): sequencing the most valuable type-strain genomes for metagenomic binning, comparative biology and taxonomic classification.</title>
        <authorList>
            <person name="Goeker M."/>
        </authorList>
    </citation>
    <scope>NUCLEOTIDE SEQUENCE [LARGE SCALE GENOMIC DNA]</scope>
    <source>
        <strain evidence="2 3">DSM 103733</strain>
    </source>
</reference>
<evidence type="ECO:0000256" key="1">
    <source>
        <dbReference type="SAM" id="MobiDB-lite"/>
    </source>
</evidence>
<dbReference type="AlphaFoldDB" id="A0A841JQX7"/>
<feature type="compositionally biased region" description="Basic and acidic residues" evidence="1">
    <location>
        <begin position="26"/>
        <end position="35"/>
    </location>
</feature>
<sequence length="90" mass="10136">MNRYIQPSNTDRATTSRRVGSGLAAKVDDGAKESSVDAILKADEEKQIRRDVDPDEDLRLALDDDAAEEEDDDELEQEEEVDEEARANER</sequence>
<dbReference type="Proteomes" id="UP000538666">
    <property type="component" value="Unassembled WGS sequence"/>
</dbReference>
<dbReference type="RefSeq" id="WP_050058630.1">
    <property type="nucleotide sequence ID" value="NZ_JACHEK010000003.1"/>
</dbReference>
<feature type="region of interest" description="Disordered" evidence="1">
    <location>
        <begin position="1"/>
        <end position="35"/>
    </location>
</feature>
<accession>A0A841JQX7</accession>
<protein>
    <submittedName>
        <fullName evidence="2">Uncharacterized protein</fullName>
    </submittedName>
</protein>
<proteinExistence type="predicted"/>
<keyword evidence="3" id="KW-1185">Reference proteome</keyword>
<dbReference type="EMBL" id="JACHEK010000003">
    <property type="protein sequence ID" value="MBB6143793.1"/>
    <property type="molecule type" value="Genomic_DNA"/>
</dbReference>
<feature type="compositionally biased region" description="Acidic residues" evidence="1">
    <location>
        <begin position="63"/>
        <end position="83"/>
    </location>
</feature>